<dbReference type="OrthoDB" id="9772497at2"/>
<dbReference type="InterPro" id="IPR001608">
    <property type="entry name" value="Ala_racemase_N"/>
</dbReference>
<dbReference type="AlphaFoldDB" id="A0A3N5Y0K9"/>
<dbReference type="GO" id="GO:0036088">
    <property type="term" value="P:D-serine catabolic process"/>
    <property type="evidence" value="ECO:0007669"/>
    <property type="project" value="TreeGrafter"/>
</dbReference>
<dbReference type="Gene3D" id="3.20.20.10">
    <property type="entry name" value="Alanine racemase"/>
    <property type="match status" value="1"/>
</dbReference>
<protein>
    <submittedName>
        <fullName evidence="4">DSD1 family PLP-dependent enzyme</fullName>
    </submittedName>
</protein>
<dbReference type="PANTHER" id="PTHR28004:SF2">
    <property type="entry name" value="D-SERINE DEHYDRATASE"/>
    <property type="match status" value="1"/>
</dbReference>
<comment type="caution">
    <text evidence="4">The sequence shown here is derived from an EMBL/GenBank/DDBJ whole genome shotgun (WGS) entry which is preliminary data.</text>
</comment>
<evidence type="ECO:0000256" key="1">
    <source>
        <dbReference type="ARBA" id="ARBA00005323"/>
    </source>
</evidence>
<feature type="domain" description="D-serine dehydratase-like" evidence="3">
    <location>
        <begin position="257"/>
        <end position="365"/>
    </location>
</feature>
<dbReference type="InterPro" id="IPR051466">
    <property type="entry name" value="D-amino_acid_metab_enzyme"/>
</dbReference>
<proteinExistence type="inferred from homology"/>
<dbReference type="Proteomes" id="UP000275281">
    <property type="component" value="Unassembled WGS sequence"/>
</dbReference>
<accession>A0A3N5Y0K9</accession>
<dbReference type="SMART" id="SM01119">
    <property type="entry name" value="D-ser_dehydrat"/>
    <property type="match status" value="1"/>
</dbReference>
<comment type="similarity">
    <text evidence="1">Belongs to the DSD1 family.</text>
</comment>
<dbReference type="EMBL" id="RPOK01000003">
    <property type="protein sequence ID" value="RPJ66640.1"/>
    <property type="molecule type" value="Genomic_DNA"/>
</dbReference>
<dbReference type="Gene3D" id="2.40.37.20">
    <property type="entry name" value="D-serine dehydratase-like domain"/>
    <property type="match status" value="1"/>
</dbReference>
<dbReference type="GO" id="GO:0008721">
    <property type="term" value="F:D-serine ammonia-lyase activity"/>
    <property type="evidence" value="ECO:0007669"/>
    <property type="project" value="TreeGrafter"/>
</dbReference>
<dbReference type="InterPro" id="IPR026956">
    <property type="entry name" value="D-ser_dehydrat-like_dom"/>
</dbReference>
<dbReference type="RefSeq" id="WP_124027997.1">
    <property type="nucleotide sequence ID" value="NZ_JBHRSN010000006.1"/>
</dbReference>
<reference evidence="4 5" key="1">
    <citation type="submission" date="2018-11" db="EMBL/GenBank/DDBJ databases">
        <authorList>
            <person name="Ye M.-Q."/>
            <person name="Du Z.-J."/>
        </authorList>
    </citation>
    <scope>NUCLEOTIDE SEQUENCE [LARGE SCALE GENOMIC DNA]</scope>
    <source>
        <strain evidence="4 5">U0105</strain>
    </source>
</reference>
<gene>
    <name evidence="4" type="ORF">DRW07_11195</name>
</gene>
<sequence length="379" mass="41139">MLSLSNLPTPACLIDKVKMQNNIARLSTHIGSLGCRIRPHVKTHKSVEITQAIFEGGNASGITVSTLKEAKHFFAHGYKDVLYAVGIVPSKLEDVAQLLNQGCHLTIILDSVDMATRVVDSASAFGCIFPVMIELDTDGHRSGADPQGQEIINIANVLHQSEHTELKGVMTHAGESYNCFSHEEQRTIARQERDLSILAANRIRQQGIECAEVSIGSTPTAFAIDDLTGITEVRAGVYVLFDLVMAGLQVCKNENIAMSVLASVIGHQQHKDWVITDAGWMAMSRDRGTASHPVDQGYGLVCTVEGKVKADFIIADANQEHGILQHRNGSSETAISSFPLASKLRILPNHACSTAAQYDHFFLVENDTVLAELSTISGW</sequence>
<dbReference type="PANTHER" id="PTHR28004">
    <property type="entry name" value="ZGC:162816-RELATED"/>
    <property type="match status" value="1"/>
</dbReference>
<dbReference type="InterPro" id="IPR029066">
    <property type="entry name" value="PLP-binding_barrel"/>
</dbReference>
<evidence type="ECO:0000259" key="3">
    <source>
        <dbReference type="SMART" id="SM01119"/>
    </source>
</evidence>
<organism evidence="4 5">
    <name type="scientific">Alteromonas sediminis</name>
    <dbReference type="NCBI Taxonomy" id="2259342"/>
    <lineage>
        <taxon>Bacteria</taxon>
        <taxon>Pseudomonadati</taxon>
        <taxon>Pseudomonadota</taxon>
        <taxon>Gammaproteobacteria</taxon>
        <taxon>Alteromonadales</taxon>
        <taxon>Alteromonadaceae</taxon>
        <taxon>Alteromonas/Salinimonas group</taxon>
        <taxon>Alteromonas</taxon>
    </lineage>
</organism>
<evidence type="ECO:0000313" key="5">
    <source>
        <dbReference type="Proteomes" id="UP000275281"/>
    </source>
</evidence>
<dbReference type="Pfam" id="PF01168">
    <property type="entry name" value="Ala_racemase_N"/>
    <property type="match status" value="1"/>
</dbReference>
<dbReference type="SUPFAM" id="SSF51419">
    <property type="entry name" value="PLP-binding barrel"/>
    <property type="match status" value="1"/>
</dbReference>
<dbReference type="Pfam" id="PF14031">
    <property type="entry name" value="D-ser_dehydrat"/>
    <property type="match status" value="1"/>
</dbReference>
<evidence type="ECO:0000313" key="4">
    <source>
        <dbReference type="EMBL" id="RPJ66640.1"/>
    </source>
</evidence>
<dbReference type="InterPro" id="IPR042208">
    <property type="entry name" value="D-ser_dehydrat-like_sf"/>
</dbReference>
<keyword evidence="5" id="KW-1185">Reference proteome</keyword>
<name>A0A3N5Y0K9_9ALTE</name>
<evidence type="ECO:0000256" key="2">
    <source>
        <dbReference type="ARBA" id="ARBA00023239"/>
    </source>
</evidence>
<keyword evidence="2" id="KW-0456">Lyase</keyword>